<dbReference type="Pfam" id="PF17875">
    <property type="entry name" value="RPA43_OB"/>
    <property type="match status" value="1"/>
</dbReference>
<name>A0AA39TRE2_ARMTA</name>
<feature type="compositionally biased region" description="Acidic residues" evidence="5">
    <location>
        <begin position="267"/>
        <end position="292"/>
    </location>
</feature>
<dbReference type="Gene3D" id="2.40.50.1060">
    <property type="match status" value="1"/>
</dbReference>
<feature type="compositionally biased region" description="Polar residues" evidence="5">
    <location>
        <begin position="256"/>
        <end position="266"/>
    </location>
</feature>
<dbReference type="InterPro" id="IPR045113">
    <property type="entry name" value="Rpb7-like"/>
</dbReference>
<evidence type="ECO:0000259" key="6">
    <source>
        <dbReference type="Pfam" id="PF17875"/>
    </source>
</evidence>
<gene>
    <name evidence="7" type="ORF">EV420DRAFT_1669455</name>
</gene>
<dbReference type="InterPro" id="IPR036898">
    <property type="entry name" value="RNA_pol_Rpb7-like_N_sf"/>
</dbReference>
<dbReference type="EMBL" id="JAUEPS010000011">
    <property type="protein sequence ID" value="KAK0461354.1"/>
    <property type="molecule type" value="Genomic_DNA"/>
</dbReference>
<evidence type="ECO:0000256" key="2">
    <source>
        <dbReference type="ARBA" id="ARBA00022478"/>
    </source>
</evidence>
<dbReference type="GO" id="GO:0005736">
    <property type="term" value="C:RNA polymerase I complex"/>
    <property type="evidence" value="ECO:0007669"/>
    <property type="project" value="TreeGrafter"/>
</dbReference>
<feature type="region of interest" description="Disordered" evidence="5">
    <location>
        <begin position="1"/>
        <end position="46"/>
    </location>
</feature>
<dbReference type="CDD" id="cd04328">
    <property type="entry name" value="RNAP_I_Rpa43_N"/>
    <property type="match status" value="1"/>
</dbReference>
<reference evidence="7" key="1">
    <citation type="submission" date="2023-06" db="EMBL/GenBank/DDBJ databases">
        <authorList>
            <consortium name="Lawrence Berkeley National Laboratory"/>
            <person name="Ahrendt S."/>
            <person name="Sahu N."/>
            <person name="Indic B."/>
            <person name="Wong-Bajracharya J."/>
            <person name="Merenyi Z."/>
            <person name="Ke H.-M."/>
            <person name="Monk M."/>
            <person name="Kocsube S."/>
            <person name="Drula E."/>
            <person name="Lipzen A."/>
            <person name="Balint B."/>
            <person name="Henrissat B."/>
            <person name="Andreopoulos B."/>
            <person name="Martin F.M."/>
            <person name="Harder C.B."/>
            <person name="Rigling D."/>
            <person name="Ford K.L."/>
            <person name="Foster G.D."/>
            <person name="Pangilinan J."/>
            <person name="Papanicolaou A."/>
            <person name="Barry K."/>
            <person name="LaButti K."/>
            <person name="Viragh M."/>
            <person name="Koriabine M."/>
            <person name="Yan M."/>
            <person name="Riley R."/>
            <person name="Champramary S."/>
            <person name="Plett K.L."/>
            <person name="Tsai I.J."/>
            <person name="Slot J."/>
            <person name="Sipos G."/>
            <person name="Plett J."/>
            <person name="Nagy L.G."/>
            <person name="Grigoriev I.V."/>
        </authorList>
    </citation>
    <scope>NUCLEOTIDE SEQUENCE</scope>
    <source>
        <strain evidence="7">CCBAS 213</strain>
    </source>
</reference>
<dbReference type="InterPro" id="IPR041178">
    <property type="entry name" value="RPA43_OB"/>
</dbReference>
<proteinExistence type="predicted"/>
<dbReference type="PANTHER" id="PTHR12709:SF5">
    <property type="entry name" value="DNA-DIRECTED RNA POLYMERASE I SUBUNIT RPA43"/>
    <property type="match status" value="1"/>
</dbReference>
<dbReference type="InterPro" id="IPR041901">
    <property type="entry name" value="RNAP_I_Rpa43_N"/>
</dbReference>
<keyword evidence="3" id="KW-0804">Transcription</keyword>
<organism evidence="7 8">
    <name type="scientific">Armillaria tabescens</name>
    <name type="common">Ringless honey mushroom</name>
    <name type="synonym">Agaricus tabescens</name>
    <dbReference type="NCBI Taxonomy" id="1929756"/>
    <lineage>
        <taxon>Eukaryota</taxon>
        <taxon>Fungi</taxon>
        <taxon>Dikarya</taxon>
        <taxon>Basidiomycota</taxon>
        <taxon>Agaricomycotina</taxon>
        <taxon>Agaricomycetes</taxon>
        <taxon>Agaricomycetidae</taxon>
        <taxon>Agaricales</taxon>
        <taxon>Marasmiineae</taxon>
        <taxon>Physalacriaceae</taxon>
        <taxon>Desarmillaria</taxon>
    </lineage>
</organism>
<feature type="compositionally biased region" description="Basic and acidic residues" evidence="5">
    <location>
        <begin position="298"/>
        <end position="325"/>
    </location>
</feature>
<evidence type="ECO:0000256" key="4">
    <source>
        <dbReference type="ARBA" id="ARBA00023242"/>
    </source>
</evidence>
<dbReference type="PANTHER" id="PTHR12709">
    <property type="entry name" value="DNA-DIRECTED RNA POLYMERASE II, III"/>
    <property type="match status" value="1"/>
</dbReference>
<dbReference type="GeneID" id="85362575"/>
<dbReference type="RefSeq" id="XP_060333251.1">
    <property type="nucleotide sequence ID" value="XM_060479027.1"/>
</dbReference>
<dbReference type="GO" id="GO:0006352">
    <property type="term" value="P:DNA-templated transcription initiation"/>
    <property type="evidence" value="ECO:0007669"/>
    <property type="project" value="InterPro"/>
</dbReference>
<dbReference type="GO" id="GO:0006362">
    <property type="term" value="P:transcription elongation by RNA polymerase I"/>
    <property type="evidence" value="ECO:0007669"/>
    <property type="project" value="TreeGrafter"/>
</dbReference>
<protein>
    <recommendedName>
        <fullName evidence="6">RPA43 OB domain-containing protein</fullName>
    </recommendedName>
</protein>
<feature type="region of interest" description="Disordered" evidence="5">
    <location>
        <begin position="252"/>
        <end position="334"/>
    </location>
</feature>
<dbReference type="Proteomes" id="UP001175211">
    <property type="component" value="Unassembled WGS sequence"/>
</dbReference>
<evidence type="ECO:0000256" key="1">
    <source>
        <dbReference type="ARBA" id="ARBA00004123"/>
    </source>
</evidence>
<evidence type="ECO:0000313" key="7">
    <source>
        <dbReference type="EMBL" id="KAK0461354.1"/>
    </source>
</evidence>
<dbReference type="Gene3D" id="3.30.1490.120">
    <property type="entry name" value="RNA polymerase Rpb7-like, N-terminal domain"/>
    <property type="match status" value="1"/>
</dbReference>
<feature type="region of interest" description="Disordered" evidence="5">
    <location>
        <begin position="173"/>
        <end position="209"/>
    </location>
</feature>
<feature type="domain" description="RPA43 OB" evidence="6">
    <location>
        <begin position="139"/>
        <end position="247"/>
    </location>
</feature>
<dbReference type="AlphaFoldDB" id="A0AA39TRE2"/>
<accession>A0AA39TRE2</accession>
<keyword evidence="2" id="KW-0240">DNA-directed RNA polymerase</keyword>
<keyword evidence="8" id="KW-1185">Reference proteome</keyword>
<sequence>MSPSTISQKKRKNTSPAPGEIPLKKAKRDNDHSKNKTKDKKGKGRESDFHVVQASLVLSIPPKFADNPKSGVNEMLDSMVMRYIPGLQGVVLSHSNLTFLDEMASIKADCPFLVCRVTFDATVWSPSCWNATRCELNPCRINLCSPDHISLLVHRTFNVSIPRHHIPSEDWEFEYGPAENDPQFGPDAAEKDDEDAISPTAEKSGGGGGRWIHKLTGDLIGGKSGHLEFTVIGLTVANEMLSVVGSIQPDPFSPTHVATSSNNQAPEESEGEGEGITLVDDDNASSVDEDDPFAVLGKEAEKAQKKAKEGEKQKRKLKETTTEPKGKKKQKKSS</sequence>
<evidence type="ECO:0000256" key="3">
    <source>
        <dbReference type="ARBA" id="ARBA00023163"/>
    </source>
</evidence>
<evidence type="ECO:0000313" key="8">
    <source>
        <dbReference type="Proteomes" id="UP001175211"/>
    </source>
</evidence>
<evidence type="ECO:0000256" key="5">
    <source>
        <dbReference type="SAM" id="MobiDB-lite"/>
    </source>
</evidence>
<keyword evidence="4" id="KW-0539">Nucleus</keyword>
<comment type="subcellular location">
    <subcellularLocation>
        <location evidence="1">Nucleus</location>
    </subcellularLocation>
</comment>
<comment type="caution">
    <text evidence="7">The sequence shown here is derived from an EMBL/GenBank/DDBJ whole genome shotgun (WGS) entry which is preliminary data.</text>
</comment>